<accession>A0A821F4F9</accession>
<dbReference type="InterPro" id="IPR036397">
    <property type="entry name" value="RNaseH_sf"/>
</dbReference>
<organism evidence="2 3">
    <name type="scientific">Rotaria socialis</name>
    <dbReference type="NCBI Taxonomy" id="392032"/>
    <lineage>
        <taxon>Eukaryota</taxon>
        <taxon>Metazoa</taxon>
        <taxon>Spiralia</taxon>
        <taxon>Gnathifera</taxon>
        <taxon>Rotifera</taxon>
        <taxon>Eurotatoria</taxon>
        <taxon>Bdelloidea</taxon>
        <taxon>Philodinida</taxon>
        <taxon>Philodinidae</taxon>
        <taxon>Rotaria</taxon>
    </lineage>
</organism>
<dbReference type="Proteomes" id="UP000663862">
    <property type="component" value="Unassembled WGS sequence"/>
</dbReference>
<dbReference type="InterPro" id="IPR009057">
    <property type="entry name" value="Homeodomain-like_sf"/>
</dbReference>
<feature type="compositionally biased region" description="Basic and acidic residues" evidence="1">
    <location>
        <begin position="134"/>
        <end position="143"/>
    </location>
</feature>
<proteinExistence type="predicted"/>
<evidence type="ECO:0008006" key="4">
    <source>
        <dbReference type="Google" id="ProtNLM"/>
    </source>
</evidence>
<dbReference type="Gene3D" id="3.30.420.10">
    <property type="entry name" value="Ribonuclease H-like superfamily/Ribonuclease H"/>
    <property type="match status" value="1"/>
</dbReference>
<dbReference type="EMBL" id="CAJOBQ010004973">
    <property type="protein sequence ID" value="CAF4647645.1"/>
    <property type="molecule type" value="Genomic_DNA"/>
</dbReference>
<dbReference type="PANTHER" id="PTHR47326">
    <property type="entry name" value="TRANSPOSABLE ELEMENT TC3 TRANSPOSASE-LIKE PROTEIN"/>
    <property type="match status" value="1"/>
</dbReference>
<evidence type="ECO:0000313" key="3">
    <source>
        <dbReference type="Proteomes" id="UP000663862"/>
    </source>
</evidence>
<evidence type="ECO:0000256" key="1">
    <source>
        <dbReference type="SAM" id="MobiDB-lite"/>
    </source>
</evidence>
<name>A0A821F4F9_9BILA</name>
<comment type="caution">
    <text evidence="2">The sequence shown here is derived from an EMBL/GenBank/DDBJ whole genome shotgun (WGS) entry which is preliminary data.</text>
</comment>
<dbReference type="AlphaFoldDB" id="A0A821F4F9"/>
<feature type="region of interest" description="Disordered" evidence="1">
    <location>
        <begin position="131"/>
        <end position="154"/>
    </location>
</feature>
<dbReference type="PANTHER" id="PTHR47326:SF1">
    <property type="entry name" value="HTH PSQ-TYPE DOMAIN-CONTAINING PROTEIN"/>
    <property type="match status" value="1"/>
</dbReference>
<dbReference type="SUPFAM" id="SSF46689">
    <property type="entry name" value="Homeodomain-like"/>
    <property type="match status" value="1"/>
</dbReference>
<reference evidence="2" key="1">
    <citation type="submission" date="2021-02" db="EMBL/GenBank/DDBJ databases">
        <authorList>
            <person name="Nowell W R."/>
        </authorList>
    </citation>
    <scope>NUCLEOTIDE SEQUENCE</scope>
</reference>
<evidence type="ECO:0000313" key="2">
    <source>
        <dbReference type="EMBL" id="CAF4647645.1"/>
    </source>
</evidence>
<dbReference type="GO" id="GO:0003676">
    <property type="term" value="F:nucleic acid binding"/>
    <property type="evidence" value="ECO:0007669"/>
    <property type="project" value="InterPro"/>
</dbReference>
<gene>
    <name evidence="2" type="ORF">TSG867_LOCUS30583</name>
</gene>
<protein>
    <recommendedName>
        <fullName evidence="4">Transposase</fullName>
    </recommendedName>
</protein>
<sequence>MAHDGVSSLQIAKLRKVVSERTVRRWQHLYRSTDTIDLKTPADRPRIILTKRFIRKVKNRFIYKGPQSARKLANSLGISKETIGRIIHEDFHLHVYRVTIESNLNDEHKQRRESFTYWARNIFNRQNERVYASSRHDADEHTGTKSTAKFPKKTYPNETLTHENYIETVLPHARAEGQLLLGDGFIYQQDNATPHKDKHSIAWIKKIFPRFIDDKEWSPNSPDHNVLDYYVWDAIGHNMHWNKVKSYDSLIDEIKKV</sequence>